<evidence type="ECO:0000313" key="17">
    <source>
        <dbReference type="EMBL" id="HIR40194.1"/>
    </source>
</evidence>
<dbReference type="NCBIfam" id="TIGR00671">
    <property type="entry name" value="baf"/>
    <property type="match status" value="1"/>
</dbReference>
<comment type="function">
    <text evidence="16">Catalyzes the phosphorylation of pantothenate (Pan), the first step in CoA biosynthesis.</text>
</comment>
<comment type="subunit">
    <text evidence="5 16">Homodimer.</text>
</comment>
<dbReference type="GO" id="GO:0005524">
    <property type="term" value="F:ATP binding"/>
    <property type="evidence" value="ECO:0007669"/>
    <property type="project" value="UniProtKB-UniRule"/>
</dbReference>
<dbReference type="InterPro" id="IPR004619">
    <property type="entry name" value="Type_III_PanK"/>
</dbReference>
<dbReference type="GO" id="GO:0005737">
    <property type="term" value="C:cytoplasm"/>
    <property type="evidence" value="ECO:0007669"/>
    <property type="project" value="UniProtKB-SubCell"/>
</dbReference>
<comment type="cofactor">
    <cofactor evidence="2">
        <name>K(+)</name>
        <dbReference type="ChEBI" id="CHEBI:29103"/>
    </cofactor>
</comment>
<dbReference type="InterPro" id="IPR043129">
    <property type="entry name" value="ATPase_NBD"/>
</dbReference>
<reference evidence="17" key="1">
    <citation type="submission" date="2020-10" db="EMBL/GenBank/DDBJ databases">
        <authorList>
            <person name="Gilroy R."/>
        </authorList>
    </citation>
    <scope>NUCLEOTIDE SEQUENCE</scope>
    <source>
        <strain evidence="17">ChiW25-3613</strain>
    </source>
</reference>
<dbReference type="Pfam" id="PF03309">
    <property type="entry name" value="Pan_kinase"/>
    <property type="match status" value="1"/>
</dbReference>
<evidence type="ECO:0000313" key="18">
    <source>
        <dbReference type="Proteomes" id="UP000824179"/>
    </source>
</evidence>
<dbReference type="PANTHER" id="PTHR34265:SF1">
    <property type="entry name" value="TYPE III PANTOTHENATE KINASE"/>
    <property type="match status" value="1"/>
</dbReference>
<gene>
    <name evidence="16" type="primary">coaX</name>
    <name evidence="17" type="ORF">IAB90_07425</name>
</gene>
<accession>A0A9D1AJB8</accession>
<evidence type="ECO:0000256" key="13">
    <source>
        <dbReference type="ARBA" id="ARBA00022993"/>
    </source>
</evidence>
<evidence type="ECO:0000256" key="15">
    <source>
        <dbReference type="ARBA" id="ARBA00040883"/>
    </source>
</evidence>
<sequence>MIICLDVGNTNIKYAVFNGDDIVLSFRVATDVKKTSDEYGGQLLTILSNNGVNFKEINGGIISSVVPQMDFTLERMCATYLHIKPLTLAPGLKTGMNLRVDNAREVGADRVVNNVAGLKKYGAPLIIIDFGTATTFNVLDEKGEFIGGVIAPGIKGSLDSLVNGTAKLPRVEIERPASVIAKNTVTNMQAGIVFGFAGLVGYIVKKIKKELKAENVRTVATGGFSEVIAKEIDCIDCVDKFLTLDGLKYLYYLNSTEAER</sequence>
<keyword evidence="10 16" id="KW-0418">Kinase</keyword>
<keyword evidence="7 16" id="KW-0963">Cytoplasm</keyword>
<dbReference type="CDD" id="cd24015">
    <property type="entry name" value="ASKHA_NBD_PanK-III"/>
    <property type="match status" value="1"/>
</dbReference>
<dbReference type="GO" id="GO:0015937">
    <property type="term" value="P:coenzyme A biosynthetic process"/>
    <property type="evidence" value="ECO:0007669"/>
    <property type="project" value="UniProtKB-UniRule"/>
</dbReference>
<keyword evidence="12 16" id="KW-0630">Potassium</keyword>
<comment type="pathway">
    <text evidence="4 16">Cofactor biosynthesis; coenzyme A biosynthesis; CoA from (R)-pantothenate: step 1/5.</text>
</comment>
<keyword evidence="9 16" id="KW-0547">Nucleotide-binding</keyword>
<evidence type="ECO:0000256" key="16">
    <source>
        <dbReference type="HAMAP-Rule" id="MF_01274"/>
    </source>
</evidence>
<dbReference type="GO" id="GO:0046872">
    <property type="term" value="F:metal ion binding"/>
    <property type="evidence" value="ECO:0007669"/>
    <property type="project" value="UniProtKB-KW"/>
</dbReference>
<protein>
    <recommendedName>
        <fullName evidence="15 16">Type III pantothenate kinase</fullName>
        <ecNumber evidence="6 16">2.7.1.33</ecNumber>
    </recommendedName>
    <alternativeName>
        <fullName evidence="16">PanK-III</fullName>
    </alternativeName>
    <alternativeName>
        <fullName evidence="16">Pantothenic acid kinase</fullName>
    </alternativeName>
</protein>
<evidence type="ECO:0000256" key="6">
    <source>
        <dbReference type="ARBA" id="ARBA00012102"/>
    </source>
</evidence>
<evidence type="ECO:0000256" key="3">
    <source>
        <dbReference type="ARBA" id="ARBA00004496"/>
    </source>
</evidence>
<evidence type="ECO:0000256" key="14">
    <source>
        <dbReference type="ARBA" id="ARBA00038036"/>
    </source>
</evidence>
<dbReference type="AlphaFoldDB" id="A0A9D1AJB8"/>
<name>A0A9D1AJB8_9FIRM</name>
<keyword evidence="8 16" id="KW-0808">Transferase</keyword>
<feature type="binding site" evidence="16">
    <location>
        <position position="184"/>
    </location>
    <ligand>
        <name>substrate</name>
    </ligand>
</feature>
<evidence type="ECO:0000256" key="2">
    <source>
        <dbReference type="ARBA" id="ARBA00001958"/>
    </source>
</evidence>
<feature type="active site" description="Proton acceptor" evidence="16">
    <location>
        <position position="109"/>
    </location>
</feature>
<feature type="binding site" evidence="16">
    <location>
        <begin position="107"/>
        <end position="110"/>
    </location>
    <ligand>
        <name>substrate</name>
    </ligand>
</feature>
<evidence type="ECO:0000256" key="12">
    <source>
        <dbReference type="ARBA" id="ARBA00022958"/>
    </source>
</evidence>
<reference evidence="17" key="2">
    <citation type="journal article" date="2021" name="PeerJ">
        <title>Extensive microbial diversity within the chicken gut microbiome revealed by metagenomics and culture.</title>
        <authorList>
            <person name="Gilroy R."/>
            <person name="Ravi A."/>
            <person name="Getino M."/>
            <person name="Pursley I."/>
            <person name="Horton D.L."/>
            <person name="Alikhan N.F."/>
            <person name="Baker D."/>
            <person name="Gharbi K."/>
            <person name="Hall N."/>
            <person name="Watson M."/>
            <person name="Adriaenssens E.M."/>
            <person name="Foster-Nyarko E."/>
            <person name="Jarju S."/>
            <person name="Secka A."/>
            <person name="Antonio M."/>
            <person name="Oren A."/>
            <person name="Chaudhuri R.R."/>
            <person name="La Ragione R."/>
            <person name="Hildebrand F."/>
            <person name="Pallen M.J."/>
        </authorList>
    </citation>
    <scope>NUCLEOTIDE SEQUENCE</scope>
    <source>
        <strain evidence="17">ChiW25-3613</strain>
    </source>
</reference>
<organism evidence="17 18">
    <name type="scientific">Candidatus Coproplasma stercoripullorum</name>
    <dbReference type="NCBI Taxonomy" id="2840751"/>
    <lineage>
        <taxon>Bacteria</taxon>
        <taxon>Bacillati</taxon>
        <taxon>Bacillota</taxon>
        <taxon>Clostridia</taxon>
        <taxon>Eubacteriales</taxon>
        <taxon>Candidatus Coproplasma</taxon>
    </lineage>
</organism>
<evidence type="ECO:0000256" key="11">
    <source>
        <dbReference type="ARBA" id="ARBA00022840"/>
    </source>
</evidence>
<dbReference type="GO" id="GO:0004594">
    <property type="term" value="F:pantothenate kinase activity"/>
    <property type="evidence" value="ECO:0007669"/>
    <property type="project" value="UniProtKB-UniRule"/>
</dbReference>
<comment type="caution">
    <text evidence="17">The sequence shown here is derived from an EMBL/GenBank/DDBJ whole genome shotgun (WGS) entry which is preliminary data.</text>
</comment>
<dbReference type="Gene3D" id="3.30.420.40">
    <property type="match status" value="2"/>
</dbReference>
<evidence type="ECO:0000256" key="7">
    <source>
        <dbReference type="ARBA" id="ARBA00022490"/>
    </source>
</evidence>
<keyword evidence="11 16" id="KW-0067">ATP-binding</keyword>
<keyword evidence="13 16" id="KW-0173">Coenzyme A biosynthesis</keyword>
<dbReference type="EC" id="2.7.1.33" evidence="6 16"/>
<comment type="subcellular location">
    <subcellularLocation>
        <location evidence="3 16">Cytoplasm</location>
    </subcellularLocation>
</comment>
<evidence type="ECO:0000256" key="10">
    <source>
        <dbReference type="ARBA" id="ARBA00022777"/>
    </source>
</evidence>
<dbReference type="NCBIfam" id="NF009848">
    <property type="entry name" value="PRK13318.1-6"/>
    <property type="match status" value="1"/>
</dbReference>
<feature type="binding site" evidence="16">
    <location>
        <begin position="6"/>
        <end position="13"/>
    </location>
    <ligand>
        <name>ATP</name>
        <dbReference type="ChEBI" id="CHEBI:30616"/>
    </ligand>
</feature>
<dbReference type="Proteomes" id="UP000824179">
    <property type="component" value="Unassembled WGS sequence"/>
</dbReference>
<dbReference type="SUPFAM" id="SSF53067">
    <property type="entry name" value="Actin-like ATPase domain"/>
    <property type="match status" value="2"/>
</dbReference>
<feature type="binding site" evidence="16">
    <location>
        <position position="132"/>
    </location>
    <ligand>
        <name>ATP</name>
        <dbReference type="ChEBI" id="CHEBI:30616"/>
    </ligand>
</feature>
<feature type="binding site" evidence="16">
    <location>
        <position position="129"/>
    </location>
    <ligand>
        <name>K(+)</name>
        <dbReference type="ChEBI" id="CHEBI:29103"/>
    </ligand>
</feature>
<comment type="cofactor">
    <cofactor evidence="16">
        <name>NH4(+)</name>
        <dbReference type="ChEBI" id="CHEBI:28938"/>
    </cofactor>
    <cofactor evidence="16">
        <name>K(+)</name>
        <dbReference type="ChEBI" id="CHEBI:29103"/>
    </cofactor>
    <text evidence="16">A monovalent cation. Ammonium or potassium.</text>
</comment>
<comment type="caution">
    <text evidence="16">Lacks conserved residue(s) required for the propagation of feature annotation.</text>
</comment>
<evidence type="ECO:0000256" key="4">
    <source>
        <dbReference type="ARBA" id="ARBA00005225"/>
    </source>
</evidence>
<comment type="similarity">
    <text evidence="14 16">Belongs to the type III pantothenate kinase family.</text>
</comment>
<evidence type="ECO:0000256" key="9">
    <source>
        <dbReference type="ARBA" id="ARBA00022741"/>
    </source>
</evidence>
<evidence type="ECO:0000256" key="1">
    <source>
        <dbReference type="ARBA" id="ARBA00001206"/>
    </source>
</evidence>
<dbReference type="HAMAP" id="MF_01274">
    <property type="entry name" value="Pantothen_kinase_3"/>
    <property type="match status" value="1"/>
</dbReference>
<keyword evidence="16" id="KW-0479">Metal-binding</keyword>
<dbReference type="PANTHER" id="PTHR34265">
    <property type="entry name" value="TYPE III PANTOTHENATE KINASE"/>
    <property type="match status" value="1"/>
</dbReference>
<dbReference type="EMBL" id="DVHB01000130">
    <property type="protein sequence ID" value="HIR40194.1"/>
    <property type="molecule type" value="Genomic_DNA"/>
</dbReference>
<dbReference type="NCBIfam" id="NF009855">
    <property type="entry name" value="PRK13321.1"/>
    <property type="match status" value="1"/>
</dbReference>
<evidence type="ECO:0000256" key="5">
    <source>
        <dbReference type="ARBA" id="ARBA00011738"/>
    </source>
</evidence>
<proteinExistence type="inferred from homology"/>
<comment type="catalytic activity">
    <reaction evidence="1 16">
        <text>(R)-pantothenate + ATP = (R)-4'-phosphopantothenate + ADP + H(+)</text>
        <dbReference type="Rhea" id="RHEA:16373"/>
        <dbReference type="ChEBI" id="CHEBI:10986"/>
        <dbReference type="ChEBI" id="CHEBI:15378"/>
        <dbReference type="ChEBI" id="CHEBI:29032"/>
        <dbReference type="ChEBI" id="CHEBI:30616"/>
        <dbReference type="ChEBI" id="CHEBI:456216"/>
        <dbReference type="EC" id="2.7.1.33"/>
    </reaction>
</comment>
<evidence type="ECO:0000256" key="8">
    <source>
        <dbReference type="ARBA" id="ARBA00022679"/>
    </source>
</evidence>